<name>A0A1G6XEL5_9PSEU</name>
<dbReference type="AlphaFoldDB" id="A0A1G6XEL5"/>
<dbReference type="Proteomes" id="UP000199494">
    <property type="component" value="Unassembled WGS sequence"/>
</dbReference>
<sequence length="73" mass="8098">MNALAFGASPWTRSGLVVNGTTLEAWKLRFTRHQIAVAKFDNVTVAVIHNNPEARTPELVSLPSDAIRKAWVR</sequence>
<gene>
    <name evidence="1" type="ORF">SAMN05421630_11256</name>
</gene>
<evidence type="ECO:0000313" key="1">
    <source>
        <dbReference type="EMBL" id="SDD76644.1"/>
    </source>
</evidence>
<evidence type="ECO:0000313" key="2">
    <source>
        <dbReference type="Proteomes" id="UP000199494"/>
    </source>
</evidence>
<dbReference type="STRING" id="530584.SAMN05421630_11256"/>
<accession>A0A1G6XEL5</accession>
<keyword evidence="2" id="KW-1185">Reference proteome</keyword>
<protein>
    <submittedName>
        <fullName evidence="1">Uncharacterized protein</fullName>
    </submittedName>
</protein>
<reference evidence="1 2" key="1">
    <citation type="submission" date="2016-10" db="EMBL/GenBank/DDBJ databases">
        <authorList>
            <person name="de Groot N.N."/>
        </authorList>
    </citation>
    <scope>NUCLEOTIDE SEQUENCE [LARGE SCALE GENOMIC DNA]</scope>
    <source>
        <strain evidence="1 2">CGMCC 4.5506</strain>
    </source>
</reference>
<dbReference type="EMBL" id="FMZE01000012">
    <property type="protein sequence ID" value="SDD76644.1"/>
    <property type="molecule type" value="Genomic_DNA"/>
</dbReference>
<organism evidence="1 2">
    <name type="scientific">Prauserella marina</name>
    <dbReference type="NCBI Taxonomy" id="530584"/>
    <lineage>
        <taxon>Bacteria</taxon>
        <taxon>Bacillati</taxon>
        <taxon>Actinomycetota</taxon>
        <taxon>Actinomycetes</taxon>
        <taxon>Pseudonocardiales</taxon>
        <taxon>Pseudonocardiaceae</taxon>
        <taxon>Prauserella</taxon>
    </lineage>
</organism>
<proteinExistence type="predicted"/>